<keyword evidence="3" id="KW-1185">Reference proteome</keyword>
<organism evidence="2 3">
    <name type="scientific">Nasonia vitripennis</name>
    <name type="common">Parasitic wasp</name>
    <dbReference type="NCBI Taxonomy" id="7425"/>
    <lineage>
        <taxon>Eukaryota</taxon>
        <taxon>Metazoa</taxon>
        <taxon>Ecdysozoa</taxon>
        <taxon>Arthropoda</taxon>
        <taxon>Hexapoda</taxon>
        <taxon>Insecta</taxon>
        <taxon>Pterygota</taxon>
        <taxon>Neoptera</taxon>
        <taxon>Endopterygota</taxon>
        <taxon>Hymenoptera</taxon>
        <taxon>Apocrita</taxon>
        <taxon>Proctotrupomorpha</taxon>
        <taxon>Chalcidoidea</taxon>
        <taxon>Pteromalidae</taxon>
        <taxon>Pteromalinae</taxon>
        <taxon>Nasonia</taxon>
    </lineage>
</organism>
<dbReference type="EnsemblMetazoa" id="XM_031928510">
    <property type="protein sequence ID" value="XP_031784370"/>
    <property type="gene ID" value="LOC107980677"/>
</dbReference>
<dbReference type="AlphaFoldDB" id="A0A7M7QAB4"/>
<proteinExistence type="predicted"/>
<protein>
    <recommendedName>
        <fullName evidence="1">C2H2-type domain-containing protein</fullName>
    </recommendedName>
</protein>
<evidence type="ECO:0000259" key="1">
    <source>
        <dbReference type="PROSITE" id="PS00028"/>
    </source>
</evidence>
<dbReference type="GeneID" id="107980677"/>
<dbReference type="InterPro" id="IPR013087">
    <property type="entry name" value="Znf_C2H2_type"/>
</dbReference>
<dbReference type="OrthoDB" id="7697851at2759"/>
<dbReference type="InParanoid" id="A0A7M7QAB4"/>
<feature type="domain" description="C2H2-type" evidence="1">
    <location>
        <begin position="18"/>
        <end position="41"/>
    </location>
</feature>
<accession>A0A7M7QAB4</accession>
<reference evidence="2" key="1">
    <citation type="submission" date="2021-01" db="UniProtKB">
        <authorList>
            <consortium name="EnsemblMetazoa"/>
        </authorList>
    </citation>
    <scope>IDENTIFICATION</scope>
</reference>
<name>A0A7M7QAB4_NASVI</name>
<dbReference type="PROSITE" id="PS00028">
    <property type="entry name" value="ZINC_FINGER_C2H2_1"/>
    <property type="match status" value="1"/>
</dbReference>
<dbReference type="Proteomes" id="UP000002358">
    <property type="component" value="Chromosome 4"/>
</dbReference>
<sequence length="328" mass="37514">MYHSINVTKGIPDTGFICGQNGCQSNFVHFRNLRRHILNNHLAEANLATAAADDEVNAVEMNENMEYDNNDILEHHEMEAEAFNNMARDIVNAPLDLRSYIVKMIYEINAQLVQHLVNKEIIRDVNKVFDNENPFLDLKTFEQQMKALNENSDYIDPIEIPLGRRVDSRLNKTTLSNQEVRLIIDNEQPSSDGSLESFIDGDHFKNHVFFQKYKKALRLKLYYDEKELVGPLDSKTGVHKVGVFYYQISNLPAHMNSALNSIHVLIVAHHVDVQKYGFEKILSPFMKELAQLESDAGITLKFGDENFILRASIESFCGDALALHDVFN</sequence>
<dbReference type="RefSeq" id="XP_031784370.1">
    <property type="nucleotide sequence ID" value="XM_031928510.1"/>
</dbReference>
<evidence type="ECO:0000313" key="2">
    <source>
        <dbReference type="EnsemblMetazoa" id="XP_031784370"/>
    </source>
</evidence>
<dbReference type="KEGG" id="nvi:107980677"/>
<evidence type="ECO:0000313" key="3">
    <source>
        <dbReference type="Proteomes" id="UP000002358"/>
    </source>
</evidence>